<proteinExistence type="predicted"/>
<protein>
    <submittedName>
        <fullName evidence="2">Uncharacterized protein</fullName>
    </submittedName>
</protein>
<comment type="caution">
    <text evidence="2">The sequence shown here is derived from an EMBL/GenBank/DDBJ whole genome shotgun (WGS) entry which is preliminary data.</text>
</comment>
<dbReference type="AlphaFoldDB" id="A0AAD3XN28"/>
<feature type="compositionally biased region" description="Polar residues" evidence="1">
    <location>
        <begin position="41"/>
        <end position="54"/>
    </location>
</feature>
<sequence>MDRPSELVEMASALPMPFQVDMPTPLRSDDALAHPPKRPTSDAQSNDYSISNDNQQEEHMIEGGTISISGAYSQVCHLHLFLLATVPERWPVFVALAASEPPFPLPAGVFLHPKFPEPFNFTRT</sequence>
<gene>
    <name evidence="2" type="ORF">Nepgr_012758</name>
</gene>
<accession>A0AAD3XN28</accession>
<evidence type="ECO:0000313" key="3">
    <source>
        <dbReference type="Proteomes" id="UP001279734"/>
    </source>
</evidence>
<dbReference type="Proteomes" id="UP001279734">
    <property type="component" value="Unassembled WGS sequence"/>
</dbReference>
<evidence type="ECO:0000313" key="2">
    <source>
        <dbReference type="EMBL" id="GMH10917.1"/>
    </source>
</evidence>
<dbReference type="EMBL" id="BSYO01000010">
    <property type="protein sequence ID" value="GMH10917.1"/>
    <property type="molecule type" value="Genomic_DNA"/>
</dbReference>
<feature type="region of interest" description="Disordered" evidence="1">
    <location>
        <begin position="1"/>
        <end position="60"/>
    </location>
</feature>
<keyword evidence="3" id="KW-1185">Reference proteome</keyword>
<organism evidence="2 3">
    <name type="scientific">Nepenthes gracilis</name>
    <name type="common">Slender pitcher plant</name>
    <dbReference type="NCBI Taxonomy" id="150966"/>
    <lineage>
        <taxon>Eukaryota</taxon>
        <taxon>Viridiplantae</taxon>
        <taxon>Streptophyta</taxon>
        <taxon>Embryophyta</taxon>
        <taxon>Tracheophyta</taxon>
        <taxon>Spermatophyta</taxon>
        <taxon>Magnoliopsida</taxon>
        <taxon>eudicotyledons</taxon>
        <taxon>Gunneridae</taxon>
        <taxon>Pentapetalae</taxon>
        <taxon>Caryophyllales</taxon>
        <taxon>Nepenthaceae</taxon>
        <taxon>Nepenthes</taxon>
    </lineage>
</organism>
<reference evidence="2" key="1">
    <citation type="submission" date="2023-05" db="EMBL/GenBank/DDBJ databases">
        <title>Nepenthes gracilis genome sequencing.</title>
        <authorList>
            <person name="Fukushima K."/>
        </authorList>
    </citation>
    <scope>NUCLEOTIDE SEQUENCE</scope>
    <source>
        <strain evidence="2">SING2019-196</strain>
    </source>
</reference>
<name>A0AAD3XN28_NEPGR</name>
<evidence type="ECO:0000256" key="1">
    <source>
        <dbReference type="SAM" id="MobiDB-lite"/>
    </source>
</evidence>